<evidence type="ECO:0000313" key="2">
    <source>
        <dbReference type="EMBL" id="OWQ94277.1"/>
    </source>
</evidence>
<dbReference type="RefSeq" id="WP_088473851.1">
    <property type="nucleotide sequence ID" value="NZ_NISJ01000010.1"/>
</dbReference>
<organism evidence="2 3">
    <name type="scientific">Sphingopyxis witflariensis</name>
    <dbReference type="NCBI Taxonomy" id="173675"/>
    <lineage>
        <taxon>Bacteria</taxon>
        <taxon>Pseudomonadati</taxon>
        <taxon>Pseudomonadota</taxon>
        <taxon>Alphaproteobacteria</taxon>
        <taxon>Sphingomonadales</taxon>
        <taxon>Sphingomonadaceae</taxon>
        <taxon>Sphingopyxis</taxon>
    </lineage>
</organism>
<accession>A0A246JNS8</accession>
<proteinExistence type="predicted"/>
<dbReference type="EMBL" id="NISJ01000010">
    <property type="protein sequence ID" value="OWQ94277.1"/>
    <property type="molecule type" value="Genomic_DNA"/>
</dbReference>
<dbReference type="Proteomes" id="UP000197097">
    <property type="component" value="Unassembled WGS sequence"/>
</dbReference>
<dbReference type="AlphaFoldDB" id="A0A246JNS8"/>
<keyword evidence="1" id="KW-1133">Transmembrane helix</keyword>
<comment type="caution">
    <text evidence="2">The sequence shown here is derived from an EMBL/GenBank/DDBJ whole genome shotgun (WGS) entry which is preliminary data.</text>
</comment>
<dbReference type="OrthoDB" id="7448728at2"/>
<evidence type="ECO:0000256" key="1">
    <source>
        <dbReference type="SAM" id="Phobius"/>
    </source>
</evidence>
<evidence type="ECO:0000313" key="3">
    <source>
        <dbReference type="Proteomes" id="UP000197097"/>
    </source>
</evidence>
<protein>
    <submittedName>
        <fullName evidence="2">Uncharacterized protein</fullName>
    </submittedName>
</protein>
<keyword evidence="1" id="KW-0472">Membrane</keyword>
<reference evidence="2 3" key="1">
    <citation type="journal article" date="2002" name="Int. J. Syst. Evol. Microbiol.">
        <title>Sphingopyxis witflariensis sp. nov., isolated from activated sludge.</title>
        <authorList>
            <person name="Kampfer P."/>
            <person name="Witzenberger R."/>
            <person name="Denner E.B."/>
            <person name="Busse H.J."/>
            <person name="Neef A."/>
        </authorList>
    </citation>
    <scope>NUCLEOTIDE SEQUENCE [LARGE SCALE GENOMIC DNA]</scope>
    <source>
        <strain evidence="2 3">DSM 14551</strain>
    </source>
</reference>
<keyword evidence="1" id="KW-0812">Transmembrane</keyword>
<feature type="transmembrane region" description="Helical" evidence="1">
    <location>
        <begin position="6"/>
        <end position="25"/>
    </location>
</feature>
<name>A0A246JNS8_9SPHN</name>
<sequence>MTWPAAITLAIAVLGAVLGMLNTWNSINDRRVRIRVVPKWSIAPGFSGMAIEVVNLSAFAITISEIGFTIGRSRGPLPRRAPIPGQMFVDGTDLPIKLDRHGSFSGTFYTNGLEDLDIGKAYALTTSGVIRYGKSPALKQWIAGLKRGA</sequence>
<gene>
    <name evidence="2" type="ORF">CDQ91_16760</name>
</gene>
<keyword evidence="3" id="KW-1185">Reference proteome</keyword>